<dbReference type="Pfam" id="PF14541">
    <property type="entry name" value="TAXi_C"/>
    <property type="match status" value="1"/>
</dbReference>
<accession>A0AAD8LX85</accession>
<evidence type="ECO:0000313" key="2">
    <source>
        <dbReference type="EMBL" id="KAK1351738.1"/>
    </source>
</evidence>
<dbReference type="Proteomes" id="UP001237642">
    <property type="component" value="Unassembled WGS sequence"/>
</dbReference>
<protein>
    <recommendedName>
        <fullName evidence="1">Xylanase inhibitor C-terminal domain-containing protein</fullName>
    </recommendedName>
</protein>
<dbReference type="SUPFAM" id="SSF50630">
    <property type="entry name" value="Acid proteases"/>
    <property type="match status" value="1"/>
</dbReference>
<dbReference type="EMBL" id="JAUIZM010000027">
    <property type="protein sequence ID" value="KAK1351738.1"/>
    <property type="molecule type" value="Genomic_DNA"/>
</dbReference>
<comment type="caution">
    <text evidence="2">The sequence shown here is derived from an EMBL/GenBank/DDBJ whole genome shotgun (WGS) entry which is preliminary data.</text>
</comment>
<evidence type="ECO:0000259" key="1">
    <source>
        <dbReference type="Pfam" id="PF14541"/>
    </source>
</evidence>
<reference evidence="2" key="1">
    <citation type="submission" date="2023-02" db="EMBL/GenBank/DDBJ databases">
        <title>Genome of toxic invasive species Heracleum sosnowskyi carries increased number of genes despite the absence of recent whole-genome duplications.</title>
        <authorList>
            <person name="Schelkunov M."/>
            <person name="Shtratnikova V."/>
            <person name="Makarenko M."/>
            <person name="Klepikova A."/>
            <person name="Omelchenko D."/>
            <person name="Novikova G."/>
            <person name="Obukhova E."/>
            <person name="Bogdanov V."/>
            <person name="Penin A."/>
            <person name="Logacheva M."/>
        </authorList>
    </citation>
    <scope>NUCLEOTIDE SEQUENCE</scope>
    <source>
        <strain evidence="2">Hsosn_3</strain>
        <tissue evidence="2">Leaf</tissue>
    </source>
</reference>
<dbReference type="InterPro" id="IPR032799">
    <property type="entry name" value="TAXi_C"/>
</dbReference>
<dbReference type="InterPro" id="IPR021109">
    <property type="entry name" value="Peptidase_aspartic_dom_sf"/>
</dbReference>
<feature type="domain" description="Xylanase inhibitor C-terminal" evidence="1">
    <location>
        <begin position="2"/>
        <end position="57"/>
    </location>
</feature>
<gene>
    <name evidence="2" type="ORF">POM88_054021</name>
</gene>
<name>A0AAD8LX85_9APIA</name>
<keyword evidence="3" id="KW-1185">Reference proteome</keyword>
<organism evidence="2 3">
    <name type="scientific">Heracleum sosnowskyi</name>
    <dbReference type="NCBI Taxonomy" id="360622"/>
    <lineage>
        <taxon>Eukaryota</taxon>
        <taxon>Viridiplantae</taxon>
        <taxon>Streptophyta</taxon>
        <taxon>Embryophyta</taxon>
        <taxon>Tracheophyta</taxon>
        <taxon>Spermatophyta</taxon>
        <taxon>Magnoliopsida</taxon>
        <taxon>eudicotyledons</taxon>
        <taxon>Gunneridae</taxon>
        <taxon>Pentapetalae</taxon>
        <taxon>asterids</taxon>
        <taxon>campanulids</taxon>
        <taxon>Apiales</taxon>
        <taxon>Apiaceae</taxon>
        <taxon>Apioideae</taxon>
        <taxon>apioid superclade</taxon>
        <taxon>Tordylieae</taxon>
        <taxon>Tordyliinae</taxon>
        <taxon>Heracleum</taxon>
    </lineage>
</organism>
<evidence type="ECO:0000313" key="3">
    <source>
        <dbReference type="Proteomes" id="UP001237642"/>
    </source>
</evidence>
<reference evidence="2" key="2">
    <citation type="submission" date="2023-05" db="EMBL/GenBank/DDBJ databases">
        <authorList>
            <person name="Schelkunov M.I."/>
        </authorList>
    </citation>
    <scope>NUCLEOTIDE SEQUENCE</scope>
    <source>
        <strain evidence="2">Hsosn_3</strain>
        <tissue evidence="2">Leaf</tissue>
    </source>
</reference>
<dbReference type="Gene3D" id="2.40.70.10">
    <property type="entry name" value="Acid Proteases"/>
    <property type="match status" value="1"/>
</dbReference>
<sequence>MKKVASVAPFGACYKAGSIANSQTGPVVPYIDIGLAGKQHWRFSGANSMVSVKKDVCYAWHLWMEGQSLEPQSSWDGIKWRIILLNSILVPQSWGLALHYYFEIQTFSKRSWGLALYYCTEIRLAPSLKSYSFPEIG</sequence>
<proteinExistence type="predicted"/>
<dbReference type="AlphaFoldDB" id="A0AAD8LX85"/>